<dbReference type="CDD" id="cd07377">
    <property type="entry name" value="WHTH_GntR"/>
    <property type="match status" value="1"/>
</dbReference>
<dbReference type="InterPro" id="IPR008920">
    <property type="entry name" value="TF_FadR/GntR_C"/>
</dbReference>
<dbReference type="GeneID" id="35872430"/>
<evidence type="ECO:0000313" key="5">
    <source>
        <dbReference type="EMBL" id="SFO94769.1"/>
    </source>
</evidence>
<proteinExistence type="predicted"/>
<dbReference type="STRING" id="1121869.SAMN03084138_00919"/>
<dbReference type="Pfam" id="PF00392">
    <property type="entry name" value="GntR"/>
    <property type="match status" value="1"/>
</dbReference>
<evidence type="ECO:0000259" key="4">
    <source>
        <dbReference type="PROSITE" id="PS50949"/>
    </source>
</evidence>
<gene>
    <name evidence="5" type="ORF">SAMN03084138_00919</name>
</gene>
<keyword evidence="1" id="KW-0805">Transcription regulation</keyword>
<feature type="domain" description="HTH gntR-type" evidence="4">
    <location>
        <begin position="15"/>
        <end position="83"/>
    </location>
</feature>
<evidence type="ECO:0000256" key="3">
    <source>
        <dbReference type="ARBA" id="ARBA00023163"/>
    </source>
</evidence>
<dbReference type="InterPro" id="IPR036388">
    <property type="entry name" value="WH-like_DNA-bd_sf"/>
</dbReference>
<dbReference type="GO" id="GO:0003677">
    <property type="term" value="F:DNA binding"/>
    <property type="evidence" value="ECO:0007669"/>
    <property type="project" value="UniProtKB-KW"/>
</dbReference>
<evidence type="ECO:0000313" key="6">
    <source>
        <dbReference type="Proteomes" id="UP000182692"/>
    </source>
</evidence>
<dbReference type="InterPro" id="IPR036390">
    <property type="entry name" value="WH_DNA-bd_sf"/>
</dbReference>
<dbReference type="Pfam" id="PF07729">
    <property type="entry name" value="FCD"/>
    <property type="match status" value="1"/>
</dbReference>
<name>A0A1I5LBL7_9GAMM</name>
<dbReference type="SUPFAM" id="SSF46785">
    <property type="entry name" value="Winged helix' DNA-binding domain"/>
    <property type="match status" value="1"/>
</dbReference>
<dbReference type="SMART" id="SM00345">
    <property type="entry name" value="HTH_GNTR"/>
    <property type="match status" value="1"/>
</dbReference>
<dbReference type="PROSITE" id="PS50949">
    <property type="entry name" value="HTH_GNTR"/>
    <property type="match status" value="1"/>
</dbReference>
<dbReference type="Gene3D" id="1.20.120.530">
    <property type="entry name" value="GntR ligand-binding domain-like"/>
    <property type="match status" value="1"/>
</dbReference>
<evidence type="ECO:0000256" key="1">
    <source>
        <dbReference type="ARBA" id="ARBA00023015"/>
    </source>
</evidence>
<dbReference type="PANTHER" id="PTHR43537:SF5">
    <property type="entry name" value="UXU OPERON TRANSCRIPTIONAL REGULATOR"/>
    <property type="match status" value="1"/>
</dbReference>
<dbReference type="EMBL" id="FOWR01000005">
    <property type="protein sequence ID" value="SFO94769.1"/>
    <property type="molecule type" value="Genomic_DNA"/>
</dbReference>
<reference evidence="5 6" key="1">
    <citation type="submission" date="2016-10" db="EMBL/GenBank/DDBJ databases">
        <authorList>
            <person name="de Groot N.N."/>
        </authorList>
    </citation>
    <scope>NUCLEOTIDE SEQUENCE [LARGE SCALE GENOMIC DNA]</scope>
    <source>
        <strain evidence="5 6">DSM 15893</strain>
    </source>
</reference>
<dbReference type="AlphaFoldDB" id="A0A1I5LBL7"/>
<accession>A0A1I5LBL7</accession>
<dbReference type="RefSeq" id="WP_017010341.1">
    <property type="nucleotide sequence ID" value="NZ_FOWR01000005.1"/>
</dbReference>
<dbReference type="OrthoDB" id="8066003at2"/>
<dbReference type="SMART" id="SM00895">
    <property type="entry name" value="FCD"/>
    <property type="match status" value="1"/>
</dbReference>
<dbReference type="InterPro" id="IPR011711">
    <property type="entry name" value="GntR_C"/>
</dbReference>
<dbReference type="Gene3D" id="1.10.10.10">
    <property type="entry name" value="Winged helix-like DNA-binding domain superfamily/Winged helix DNA-binding domain"/>
    <property type="match status" value="1"/>
</dbReference>
<keyword evidence="3" id="KW-0804">Transcription</keyword>
<protein>
    <submittedName>
        <fullName evidence="5">DNA-binding transcriptional regulator, FadR family</fullName>
    </submittedName>
</protein>
<organism evidence="5 6">
    <name type="scientific">Enterovibrio norvegicus DSM 15893</name>
    <dbReference type="NCBI Taxonomy" id="1121869"/>
    <lineage>
        <taxon>Bacteria</taxon>
        <taxon>Pseudomonadati</taxon>
        <taxon>Pseudomonadota</taxon>
        <taxon>Gammaproteobacteria</taxon>
        <taxon>Vibrionales</taxon>
        <taxon>Vibrionaceae</taxon>
        <taxon>Enterovibrio</taxon>
    </lineage>
</organism>
<evidence type="ECO:0000256" key="2">
    <source>
        <dbReference type="ARBA" id="ARBA00023125"/>
    </source>
</evidence>
<dbReference type="Proteomes" id="UP000182692">
    <property type="component" value="Unassembled WGS sequence"/>
</dbReference>
<dbReference type="GO" id="GO:0003700">
    <property type="term" value="F:DNA-binding transcription factor activity"/>
    <property type="evidence" value="ECO:0007669"/>
    <property type="project" value="InterPro"/>
</dbReference>
<dbReference type="InterPro" id="IPR000524">
    <property type="entry name" value="Tscrpt_reg_HTH_GntR"/>
</dbReference>
<dbReference type="PRINTS" id="PR00035">
    <property type="entry name" value="HTHGNTR"/>
</dbReference>
<sequence length="247" mass="28210">MPIPLFGDENVLKNKTKKEVLAEKILEMIFTGLLRDGDVLPSERELANTFSVSRETVRGSLGVISEFGLLNISHGAKTTINRSPELLQTCQSLLPSLSDLEVNNYNIDTVFETRKIIERAVVRKATLNIDASGIKALRVLLEQQEKLFDQPVHFQLSDKQFHRIIAECVPNEILNNYVQELYSYGLQFRRVVLSVEGSIEKSYHEHMMIFRALENRDPDRAEEMMINHLNSVYDTTLIAMKNRNGFG</sequence>
<dbReference type="SUPFAM" id="SSF48008">
    <property type="entry name" value="GntR ligand-binding domain-like"/>
    <property type="match status" value="1"/>
</dbReference>
<dbReference type="PANTHER" id="PTHR43537">
    <property type="entry name" value="TRANSCRIPTIONAL REGULATOR, GNTR FAMILY"/>
    <property type="match status" value="1"/>
</dbReference>
<keyword evidence="2 5" id="KW-0238">DNA-binding</keyword>